<proteinExistence type="predicted"/>
<evidence type="ECO:0000313" key="4">
    <source>
        <dbReference type="Proteomes" id="UP000095552"/>
    </source>
</evidence>
<dbReference type="EMBL" id="MDGQ01000005">
    <property type="protein sequence ID" value="OEK04218.1"/>
    <property type="molecule type" value="Genomic_DNA"/>
</dbReference>
<protein>
    <submittedName>
        <fullName evidence="3">Serine hydrolase</fullName>
    </submittedName>
</protein>
<feature type="domain" description="Beta-lactamase-related" evidence="2">
    <location>
        <begin position="75"/>
        <end position="342"/>
    </location>
</feature>
<feature type="chain" id="PRO_5009185686" evidence="1">
    <location>
        <begin position="26"/>
        <end position="370"/>
    </location>
</feature>
<name>A0A1E5SYK9_9BACT</name>
<comment type="caution">
    <text evidence="3">The sequence shown here is derived from an EMBL/GenBank/DDBJ whole genome shotgun (WGS) entry which is preliminary data.</text>
</comment>
<dbReference type="PANTHER" id="PTHR43283">
    <property type="entry name" value="BETA-LACTAMASE-RELATED"/>
    <property type="match status" value="1"/>
</dbReference>
<evidence type="ECO:0000256" key="1">
    <source>
        <dbReference type="SAM" id="SignalP"/>
    </source>
</evidence>
<sequence>MSMMLFLNMRQIALFLVFSFYTSLALGQADYQYDVPEFLNDDWKVNSLQSQNINASLYEQFINAMNKEDHELHSMLLIKNNELIFEKYFGEHSVDKQHDLRSVTKSITSLILGIAIEKEYVQSLDDPISRYLGEFDNPKNPDPRKNQITIRDFLTMSSGLECNDWDPKSKGQEDKMYKKKDWIQFMANLPMLHDPGEISTYCTGGTILIAEIIERTSGLSLPDFAQKHLFEPMGIENLSWGHTNKKTVISSGQRLNMTSRDMAKLGQLILNKGTWMGKELIPAYWIEELATPKTKITGLNYSYLWWQLPFTKNGVLEPSICATGNGGQYILTFPELDLVAIFTGGAYNSPKDKLPFTVVNRIILPSIKDN</sequence>
<reference evidence="3 4" key="1">
    <citation type="submission" date="2016-08" db="EMBL/GenBank/DDBJ databases">
        <title>Draft genome of Fabibacter sp. strain SK-8.</title>
        <authorList>
            <person name="Wong S.-K."/>
            <person name="Hamasaki K."/>
            <person name="Yoshizawa S."/>
        </authorList>
    </citation>
    <scope>NUCLEOTIDE SEQUENCE [LARGE SCALE GENOMIC DNA]</scope>
    <source>
        <strain evidence="3 4">SK-8</strain>
    </source>
</reference>
<dbReference type="PANTHER" id="PTHR43283:SF7">
    <property type="entry name" value="BETA-LACTAMASE-RELATED DOMAIN-CONTAINING PROTEIN"/>
    <property type="match status" value="1"/>
</dbReference>
<dbReference type="Gene3D" id="3.40.710.10">
    <property type="entry name" value="DD-peptidase/beta-lactamase superfamily"/>
    <property type="match status" value="1"/>
</dbReference>
<keyword evidence="4" id="KW-1185">Reference proteome</keyword>
<dbReference type="OrthoDB" id="9773047at2"/>
<dbReference type="GO" id="GO:0016787">
    <property type="term" value="F:hydrolase activity"/>
    <property type="evidence" value="ECO:0007669"/>
    <property type="project" value="UniProtKB-KW"/>
</dbReference>
<dbReference type="AlphaFoldDB" id="A0A1E5SYK9"/>
<keyword evidence="3" id="KW-0378">Hydrolase</keyword>
<dbReference type="STRING" id="1563681.BFP71_12095"/>
<feature type="signal peptide" evidence="1">
    <location>
        <begin position="1"/>
        <end position="25"/>
    </location>
</feature>
<gene>
    <name evidence="3" type="ORF">BFP71_12095</name>
</gene>
<dbReference type="InterPro" id="IPR001466">
    <property type="entry name" value="Beta-lactam-related"/>
</dbReference>
<evidence type="ECO:0000259" key="2">
    <source>
        <dbReference type="Pfam" id="PF00144"/>
    </source>
</evidence>
<accession>A0A1E5SYK9</accession>
<dbReference type="InterPro" id="IPR012338">
    <property type="entry name" value="Beta-lactam/transpept-like"/>
</dbReference>
<dbReference type="Pfam" id="PF00144">
    <property type="entry name" value="Beta-lactamase"/>
    <property type="match status" value="1"/>
</dbReference>
<organism evidence="3 4">
    <name type="scientific">Roseivirga misakiensis</name>
    <dbReference type="NCBI Taxonomy" id="1563681"/>
    <lineage>
        <taxon>Bacteria</taxon>
        <taxon>Pseudomonadati</taxon>
        <taxon>Bacteroidota</taxon>
        <taxon>Cytophagia</taxon>
        <taxon>Cytophagales</taxon>
        <taxon>Roseivirgaceae</taxon>
        <taxon>Roseivirga</taxon>
    </lineage>
</organism>
<dbReference type="InterPro" id="IPR050789">
    <property type="entry name" value="Diverse_Enzym_Activities"/>
</dbReference>
<keyword evidence="1" id="KW-0732">Signal</keyword>
<evidence type="ECO:0000313" key="3">
    <source>
        <dbReference type="EMBL" id="OEK04218.1"/>
    </source>
</evidence>
<dbReference type="Proteomes" id="UP000095552">
    <property type="component" value="Unassembled WGS sequence"/>
</dbReference>
<dbReference type="SUPFAM" id="SSF56601">
    <property type="entry name" value="beta-lactamase/transpeptidase-like"/>
    <property type="match status" value="1"/>
</dbReference>